<name>A0A2P1JY28_9CAUD</name>
<protein>
    <recommendedName>
        <fullName evidence="3">Tail terminator</fullName>
    </recommendedName>
</protein>
<evidence type="ECO:0000313" key="2">
    <source>
        <dbReference type="Proteomes" id="UP000240261"/>
    </source>
</evidence>
<evidence type="ECO:0000313" key="1">
    <source>
        <dbReference type="EMBL" id="AVO25261.1"/>
    </source>
</evidence>
<gene>
    <name evidence="1" type="primary">21</name>
    <name evidence="1" type="ORF">PBI_GRAVY_21</name>
</gene>
<organism evidence="1 2">
    <name type="scientific">Gordonia phage Gravy</name>
    <dbReference type="NCBI Taxonomy" id="2094133"/>
    <lineage>
        <taxon>Viruses</taxon>
        <taxon>Duplodnaviria</taxon>
        <taxon>Heunggongvirae</taxon>
        <taxon>Uroviricota</taxon>
        <taxon>Caudoviricetes</taxon>
        <taxon>Deejayvirinae</taxon>
        <taxon>Tanisvirus</taxon>
        <taxon>Tanisvirus tanis</taxon>
    </lineage>
</organism>
<reference evidence="1 2" key="1">
    <citation type="submission" date="2018-02" db="EMBL/GenBank/DDBJ databases">
        <authorList>
            <person name="Aull H.G."/>
            <person name="Garlena R.A."/>
            <person name="Russell D.A."/>
            <person name="Pop W.H."/>
            <person name="Jacobs-Sera D."/>
            <person name="Hatfull G.F."/>
        </authorList>
    </citation>
    <scope>NUCLEOTIDE SEQUENCE [LARGE SCALE GENOMIC DNA]</scope>
</reference>
<proteinExistence type="predicted"/>
<evidence type="ECO:0008006" key="3">
    <source>
        <dbReference type="Google" id="ProtNLM"/>
    </source>
</evidence>
<sequence>MARPRLELQQVLKDIAPNVYFQPPNGLKIQYPCIIYVRDNMDVSYADNGPYRHAIRYEVTVIDRNPDSELTTKVAELPLVSYTRFFTADDLNHDVFTLYF</sequence>
<dbReference type="Proteomes" id="UP000240261">
    <property type="component" value="Segment"/>
</dbReference>
<accession>A0A2P1JY28</accession>
<dbReference type="EMBL" id="MG962368">
    <property type="protein sequence ID" value="AVO25261.1"/>
    <property type="molecule type" value="Genomic_DNA"/>
</dbReference>